<dbReference type="GeneID" id="69698485"/>
<keyword evidence="8" id="KW-0378">Hydrolase</keyword>
<evidence type="ECO:0000256" key="12">
    <source>
        <dbReference type="ARBA" id="ARBA00023136"/>
    </source>
</evidence>
<keyword evidence="5 13" id="KW-0645">Protease</keyword>
<comment type="similarity">
    <text evidence="3">Belongs to the peptidase M50B family.</text>
</comment>
<evidence type="ECO:0000313" key="13">
    <source>
        <dbReference type="EMBL" id="QFI64295.1"/>
    </source>
</evidence>
<dbReference type="PANTHER" id="PTHR35864">
    <property type="entry name" value="ZINC METALLOPROTEASE MJ0611-RELATED"/>
    <property type="match status" value="1"/>
</dbReference>
<organism evidence="13 14">
    <name type="scientific">Qipengyuania flava</name>
    <dbReference type="NCBI Taxonomy" id="192812"/>
    <lineage>
        <taxon>Bacteria</taxon>
        <taxon>Pseudomonadati</taxon>
        <taxon>Pseudomonadota</taxon>
        <taxon>Alphaproteobacteria</taxon>
        <taxon>Sphingomonadales</taxon>
        <taxon>Erythrobacteraceae</taxon>
        <taxon>Qipengyuania</taxon>
    </lineage>
</organism>
<evidence type="ECO:0000256" key="3">
    <source>
        <dbReference type="ARBA" id="ARBA00007931"/>
    </source>
</evidence>
<keyword evidence="4" id="KW-1003">Cell membrane</keyword>
<dbReference type="CDD" id="cd06158">
    <property type="entry name" value="S2P-M50_like_1"/>
    <property type="match status" value="1"/>
</dbReference>
<gene>
    <name evidence="13" type="ORF">D0Y83_14275</name>
</gene>
<accession>A0A222ET50</accession>
<keyword evidence="12" id="KW-0472">Membrane</keyword>
<dbReference type="GO" id="GO:0008237">
    <property type="term" value="F:metallopeptidase activity"/>
    <property type="evidence" value="ECO:0007669"/>
    <property type="project" value="UniProtKB-KW"/>
</dbReference>
<reference evidence="14" key="1">
    <citation type="submission" date="2018-09" db="EMBL/GenBank/DDBJ databases">
        <title>Nocardia yunnanensis sp. nov., an actinomycete isolated from a soil sample.</title>
        <authorList>
            <person name="Zhang J."/>
        </authorList>
    </citation>
    <scope>NUCLEOTIDE SEQUENCE [LARGE SCALE GENOMIC DNA]</scope>
    <source>
        <strain evidence="14">21-3</strain>
    </source>
</reference>
<comment type="cofactor">
    <cofactor evidence="1">
        <name>Zn(2+)</name>
        <dbReference type="ChEBI" id="CHEBI:29105"/>
    </cofactor>
</comment>
<evidence type="ECO:0000256" key="9">
    <source>
        <dbReference type="ARBA" id="ARBA00022833"/>
    </source>
</evidence>
<keyword evidence="10" id="KW-1133">Transmembrane helix</keyword>
<dbReference type="PANTHER" id="PTHR35864:SF1">
    <property type="entry name" value="ZINC METALLOPROTEASE YWHC-RELATED"/>
    <property type="match status" value="1"/>
</dbReference>
<evidence type="ECO:0000256" key="1">
    <source>
        <dbReference type="ARBA" id="ARBA00001947"/>
    </source>
</evidence>
<dbReference type="InterPro" id="IPR008915">
    <property type="entry name" value="Peptidase_M50"/>
</dbReference>
<dbReference type="InterPro" id="IPR052348">
    <property type="entry name" value="Metallopeptidase_M50B"/>
</dbReference>
<name>A0A222ET50_9SPHN</name>
<sequence length="230" mass="24476">MTETLLLAAILIPCLIVAIVFHEVAHGWTALALGDPTAKEQRRLSLNPIRHVDPVGTLLVPGALALFGGPIFGWAKPVPVRGDRLRDPRFGMVAVAAAGPGTNLVLALVGALLFGAISGAIVAGGGMPPEWLITAGSMFILINVFLALFNLLPIPPFDGSHIVGGLLPREWAGNWQKLQSLGMLFFIVLIAATWAFPDSGLIENTVLPPVLWLQERYFAIAEWIARGIAG</sequence>
<evidence type="ECO:0000256" key="10">
    <source>
        <dbReference type="ARBA" id="ARBA00022989"/>
    </source>
</evidence>
<dbReference type="Proteomes" id="UP000325385">
    <property type="component" value="Chromosome"/>
</dbReference>
<evidence type="ECO:0000313" key="14">
    <source>
        <dbReference type="Proteomes" id="UP000325385"/>
    </source>
</evidence>
<evidence type="ECO:0000256" key="8">
    <source>
        <dbReference type="ARBA" id="ARBA00022801"/>
    </source>
</evidence>
<dbReference type="AlphaFoldDB" id="A0A222ET50"/>
<evidence type="ECO:0000256" key="5">
    <source>
        <dbReference type="ARBA" id="ARBA00022670"/>
    </source>
</evidence>
<dbReference type="InterPro" id="IPR044537">
    <property type="entry name" value="Rip2-like"/>
</dbReference>
<dbReference type="GO" id="GO:0046872">
    <property type="term" value="F:metal ion binding"/>
    <property type="evidence" value="ECO:0007669"/>
    <property type="project" value="UniProtKB-KW"/>
</dbReference>
<evidence type="ECO:0000256" key="11">
    <source>
        <dbReference type="ARBA" id="ARBA00023049"/>
    </source>
</evidence>
<dbReference type="RefSeq" id="WP_067502483.1">
    <property type="nucleotide sequence ID" value="NZ_CP022528.1"/>
</dbReference>
<comment type="subcellular location">
    <subcellularLocation>
        <location evidence="2">Cell membrane</location>
        <topology evidence="2">Multi-pass membrane protein</topology>
    </subcellularLocation>
</comment>
<keyword evidence="6" id="KW-0812">Transmembrane</keyword>
<proteinExistence type="inferred from homology"/>
<keyword evidence="9" id="KW-0862">Zinc</keyword>
<keyword evidence="7" id="KW-0479">Metal-binding</keyword>
<dbReference type="GO" id="GO:0005886">
    <property type="term" value="C:plasma membrane"/>
    <property type="evidence" value="ECO:0007669"/>
    <property type="project" value="UniProtKB-SubCell"/>
</dbReference>
<protein>
    <submittedName>
        <fullName evidence="13">Site-2 protease family protein</fullName>
    </submittedName>
</protein>
<keyword evidence="11" id="KW-0482">Metalloprotease</keyword>
<evidence type="ECO:0000256" key="7">
    <source>
        <dbReference type="ARBA" id="ARBA00022723"/>
    </source>
</evidence>
<evidence type="ECO:0000256" key="6">
    <source>
        <dbReference type="ARBA" id="ARBA00022692"/>
    </source>
</evidence>
<dbReference type="GO" id="GO:0006508">
    <property type="term" value="P:proteolysis"/>
    <property type="evidence" value="ECO:0007669"/>
    <property type="project" value="UniProtKB-KW"/>
</dbReference>
<dbReference type="EMBL" id="CP032228">
    <property type="protein sequence ID" value="QFI64295.1"/>
    <property type="molecule type" value="Genomic_DNA"/>
</dbReference>
<evidence type="ECO:0000256" key="4">
    <source>
        <dbReference type="ARBA" id="ARBA00022475"/>
    </source>
</evidence>
<evidence type="ECO:0000256" key="2">
    <source>
        <dbReference type="ARBA" id="ARBA00004651"/>
    </source>
</evidence>
<dbReference type="Pfam" id="PF02163">
    <property type="entry name" value="Peptidase_M50"/>
    <property type="match status" value="1"/>
</dbReference>